<evidence type="ECO:0000313" key="3">
    <source>
        <dbReference type="Proteomes" id="UP000239001"/>
    </source>
</evidence>
<dbReference type="RefSeq" id="WP_106458313.1">
    <property type="nucleotide sequence ID" value="NZ_PXOH01000023.1"/>
</dbReference>
<dbReference type="EMBL" id="PXOH01000023">
    <property type="protein sequence ID" value="PSF35043.1"/>
    <property type="molecule type" value="Genomic_DNA"/>
</dbReference>
<accession>A0A2T1LUA4</accession>
<gene>
    <name evidence="2" type="ORF">C7H19_18040</name>
</gene>
<evidence type="ECO:0000256" key="1">
    <source>
        <dbReference type="SAM" id="SignalP"/>
    </source>
</evidence>
<evidence type="ECO:0008006" key="4">
    <source>
        <dbReference type="Google" id="ProtNLM"/>
    </source>
</evidence>
<dbReference type="OrthoDB" id="423496at2"/>
<dbReference type="AlphaFoldDB" id="A0A2T1LUA4"/>
<proteinExistence type="predicted"/>
<keyword evidence="1" id="KW-0732">Signal</keyword>
<protein>
    <recommendedName>
        <fullName evidence="4">Ig-like domain-containing protein</fullName>
    </recommendedName>
</protein>
<keyword evidence="3" id="KW-1185">Reference proteome</keyword>
<organism evidence="2 3">
    <name type="scientific">Aphanothece hegewaldii CCALA 016</name>
    <dbReference type="NCBI Taxonomy" id="2107694"/>
    <lineage>
        <taxon>Bacteria</taxon>
        <taxon>Bacillati</taxon>
        <taxon>Cyanobacteriota</taxon>
        <taxon>Cyanophyceae</taxon>
        <taxon>Oscillatoriophycideae</taxon>
        <taxon>Chroococcales</taxon>
        <taxon>Aphanothecaceae</taxon>
        <taxon>Aphanothece</taxon>
    </lineage>
</organism>
<reference evidence="2 3" key="1">
    <citation type="submission" date="2018-03" db="EMBL/GenBank/DDBJ databases">
        <title>The ancient ancestry and fast evolution of plastids.</title>
        <authorList>
            <person name="Moore K.R."/>
            <person name="Magnabosco C."/>
            <person name="Momper L."/>
            <person name="Gold D.A."/>
            <person name="Bosak T."/>
            <person name="Fournier G.P."/>
        </authorList>
    </citation>
    <scope>NUCLEOTIDE SEQUENCE [LARGE SCALE GENOMIC DNA]</scope>
    <source>
        <strain evidence="2 3">CCALA 016</strain>
    </source>
</reference>
<reference evidence="2 3" key="2">
    <citation type="submission" date="2018-03" db="EMBL/GenBank/DDBJ databases">
        <authorList>
            <person name="Keele B.F."/>
        </authorList>
    </citation>
    <scope>NUCLEOTIDE SEQUENCE [LARGE SCALE GENOMIC DNA]</scope>
    <source>
        <strain evidence="2 3">CCALA 016</strain>
    </source>
</reference>
<feature type="chain" id="PRO_5015517034" description="Ig-like domain-containing protein" evidence="1">
    <location>
        <begin position="28"/>
        <end position="144"/>
    </location>
</feature>
<feature type="signal peptide" evidence="1">
    <location>
        <begin position="1"/>
        <end position="27"/>
    </location>
</feature>
<evidence type="ECO:0000313" key="2">
    <source>
        <dbReference type="EMBL" id="PSF35043.1"/>
    </source>
</evidence>
<comment type="caution">
    <text evidence="2">The sequence shown here is derived from an EMBL/GenBank/DDBJ whole genome shotgun (WGS) entry which is preliminary data.</text>
</comment>
<sequence>MSNTKKILTKMLISAMSIGLISTPLLAQVPSGTNIDELPDDPQQMKTWRCRQGDRAIVIEAKDVSISTWQGIIETQGWQCVEELSTISDDERTFSCESNNGVINIVTAIWLEGKGGKQQMQTWMNELQSKNMTCTADFTNQYWE</sequence>
<dbReference type="Proteomes" id="UP000239001">
    <property type="component" value="Unassembled WGS sequence"/>
</dbReference>
<name>A0A2T1LUA4_9CHRO</name>